<dbReference type="InterPro" id="IPR001584">
    <property type="entry name" value="Integrase_cat-core"/>
</dbReference>
<dbReference type="Pfam" id="PF13276">
    <property type="entry name" value="HTH_21"/>
    <property type="match status" value="1"/>
</dbReference>
<evidence type="ECO:0000313" key="3">
    <source>
        <dbReference type="EMBL" id="GAB1584241.1"/>
    </source>
</evidence>
<dbReference type="PROSITE" id="PS50994">
    <property type="entry name" value="INTEGRASE"/>
    <property type="match status" value="1"/>
</dbReference>
<organism evidence="3 4">
    <name type="scientific">Phyllobacterium phragmitis</name>
    <dbReference type="NCBI Taxonomy" id="2670329"/>
    <lineage>
        <taxon>Bacteria</taxon>
        <taxon>Pseudomonadati</taxon>
        <taxon>Pseudomonadota</taxon>
        <taxon>Alphaproteobacteria</taxon>
        <taxon>Hyphomicrobiales</taxon>
        <taxon>Phyllobacteriaceae</taxon>
        <taxon>Phyllobacterium</taxon>
    </lineage>
</organism>
<dbReference type="Proteomes" id="UP001628091">
    <property type="component" value="Unassembled WGS sequence"/>
</dbReference>
<name>A0ABQ0H5N0_9HYPH</name>
<dbReference type="Gene3D" id="3.30.420.10">
    <property type="entry name" value="Ribonuclease H-like superfamily/Ribonuclease H"/>
    <property type="match status" value="1"/>
</dbReference>
<evidence type="ECO:0000313" key="4">
    <source>
        <dbReference type="Proteomes" id="UP001628091"/>
    </source>
</evidence>
<dbReference type="InterPro" id="IPR036397">
    <property type="entry name" value="RNaseH_sf"/>
</dbReference>
<dbReference type="InterPro" id="IPR025948">
    <property type="entry name" value="HTH-like_dom"/>
</dbReference>
<reference evidence="3 4" key="1">
    <citation type="submission" date="2024-10" db="EMBL/GenBank/DDBJ databases">
        <title>Isolation, draft genome sequencing and identification of Phyllobacterium sp. NSA23, isolated from leaf soil.</title>
        <authorList>
            <person name="Akita H."/>
        </authorList>
    </citation>
    <scope>NUCLEOTIDE SEQUENCE [LARGE SCALE GENOMIC DNA]</scope>
    <source>
        <strain evidence="3 4">NSA23</strain>
    </source>
</reference>
<evidence type="ECO:0000256" key="1">
    <source>
        <dbReference type="SAM" id="MobiDB-lite"/>
    </source>
</evidence>
<dbReference type="Pfam" id="PF00665">
    <property type="entry name" value="rve"/>
    <property type="match status" value="1"/>
</dbReference>
<feature type="region of interest" description="Disordered" evidence="1">
    <location>
        <begin position="1"/>
        <end position="47"/>
    </location>
</feature>
<gene>
    <name evidence="3" type="ORF">PPNSA23_41840</name>
</gene>
<dbReference type="SUPFAM" id="SSF53098">
    <property type="entry name" value="Ribonuclease H-like"/>
    <property type="match status" value="1"/>
</dbReference>
<dbReference type="InterPro" id="IPR012337">
    <property type="entry name" value="RNaseH-like_sf"/>
</dbReference>
<proteinExistence type="predicted"/>
<dbReference type="PANTHER" id="PTHR46889:SF4">
    <property type="entry name" value="TRANSPOSASE INSO FOR INSERTION SEQUENCE ELEMENT IS911B-RELATED"/>
    <property type="match status" value="1"/>
</dbReference>
<protein>
    <recommendedName>
        <fullName evidence="2">Integrase catalytic domain-containing protein</fullName>
    </recommendedName>
</protein>
<keyword evidence="4" id="KW-1185">Reference proteome</keyword>
<sequence length="275" mass="30876">MKTVADTLGVSRSNLADRLKGRSKPRGPYREGRGCRASARHSQAGDQRPTYGYRRIAALLNRERRAADQPVINAKRVHRIMGNHAMLLEKHTAVRKGRLHDGKVMVMRSNLRWCSDGLEFTCWNGEIVRLAFIIDAFDREIIAWTAVTNAGISGSDVRDMMLEAVEKRFRATRVPHALEHLSDNGSAYTAQETRLFAQALNLTPCFTPVASPQSNGMSEAFVKTLKRDYIRLSALPDSETALPLIDGWIEDYNEIHPHSALKMASPRQLIRAKSN</sequence>
<dbReference type="EMBL" id="BAAFZP010000002">
    <property type="protein sequence ID" value="GAB1584241.1"/>
    <property type="molecule type" value="Genomic_DNA"/>
</dbReference>
<dbReference type="PANTHER" id="PTHR46889">
    <property type="entry name" value="TRANSPOSASE INSF FOR INSERTION SEQUENCE IS3B-RELATED"/>
    <property type="match status" value="1"/>
</dbReference>
<feature type="domain" description="Integrase catalytic" evidence="2">
    <location>
        <begin position="105"/>
        <end position="274"/>
    </location>
</feature>
<accession>A0ABQ0H5N0</accession>
<comment type="caution">
    <text evidence="3">The sequence shown here is derived from an EMBL/GenBank/DDBJ whole genome shotgun (WGS) entry which is preliminary data.</text>
</comment>
<dbReference type="InterPro" id="IPR050900">
    <property type="entry name" value="Transposase_IS3/IS150/IS904"/>
</dbReference>
<dbReference type="NCBIfam" id="NF033516">
    <property type="entry name" value="transpos_IS3"/>
    <property type="match status" value="1"/>
</dbReference>
<evidence type="ECO:0000259" key="2">
    <source>
        <dbReference type="PROSITE" id="PS50994"/>
    </source>
</evidence>
<dbReference type="InterPro" id="IPR048020">
    <property type="entry name" value="Transpos_IS3"/>
</dbReference>